<keyword evidence="8" id="KW-0547">Nucleotide-binding</keyword>
<evidence type="ECO:0000256" key="1">
    <source>
        <dbReference type="ARBA" id="ARBA00000085"/>
    </source>
</evidence>
<keyword evidence="9 16" id="KW-0418">Kinase</keyword>
<dbReference type="EC" id="2.7.13.3" evidence="4"/>
<feature type="domain" description="HAMP" evidence="15">
    <location>
        <begin position="206"/>
        <end position="258"/>
    </location>
</feature>
<dbReference type="PROSITE" id="PS50885">
    <property type="entry name" value="HAMP"/>
    <property type="match status" value="1"/>
</dbReference>
<evidence type="ECO:0000256" key="10">
    <source>
        <dbReference type="ARBA" id="ARBA00022840"/>
    </source>
</evidence>
<evidence type="ECO:0000256" key="3">
    <source>
        <dbReference type="ARBA" id="ARBA00004314"/>
    </source>
</evidence>
<dbReference type="InterPro" id="IPR050736">
    <property type="entry name" value="Sensor_HK_Regulatory"/>
</dbReference>
<dbReference type="GO" id="GO:0045121">
    <property type="term" value="C:membrane raft"/>
    <property type="evidence" value="ECO:0007669"/>
    <property type="project" value="UniProtKB-SubCell"/>
</dbReference>
<dbReference type="EMBL" id="CP015772">
    <property type="protein sequence ID" value="ANH81435.1"/>
    <property type="molecule type" value="Genomic_DNA"/>
</dbReference>
<dbReference type="Gene3D" id="1.10.287.130">
    <property type="match status" value="1"/>
</dbReference>
<keyword evidence="13" id="KW-1133">Transmembrane helix</keyword>
<dbReference type="Pfam" id="PF00512">
    <property type="entry name" value="HisKA"/>
    <property type="match status" value="1"/>
</dbReference>
<dbReference type="RefSeq" id="WP_067755738.1">
    <property type="nucleotide sequence ID" value="NZ_CP015772.1"/>
</dbReference>
<protein>
    <recommendedName>
        <fullName evidence="4">histidine kinase</fullName>
        <ecNumber evidence="4">2.7.13.3</ecNumber>
    </recommendedName>
</protein>
<comment type="subcellular location">
    <subcellularLocation>
        <location evidence="2">Cell membrane</location>
    </subcellularLocation>
    <subcellularLocation>
        <location evidence="3">Membrane raft</location>
        <topology evidence="3">Multi-pass membrane protein</topology>
    </subcellularLocation>
</comment>
<dbReference type="PANTHER" id="PTHR43711">
    <property type="entry name" value="TWO-COMPONENT HISTIDINE KINASE"/>
    <property type="match status" value="1"/>
</dbReference>
<comment type="catalytic activity">
    <reaction evidence="1">
        <text>ATP + protein L-histidine = ADP + protein N-phospho-L-histidine.</text>
        <dbReference type="EC" id="2.7.13.3"/>
    </reaction>
</comment>
<dbReference type="AlphaFoldDB" id="A0A1A9I282"/>
<dbReference type="PROSITE" id="PS50109">
    <property type="entry name" value="HIS_KIN"/>
    <property type="match status" value="1"/>
</dbReference>
<dbReference type="GO" id="GO:0005886">
    <property type="term" value="C:plasma membrane"/>
    <property type="evidence" value="ECO:0007669"/>
    <property type="project" value="UniProtKB-SubCell"/>
</dbReference>
<dbReference type="SUPFAM" id="SSF158472">
    <property type="entry name" value="HAMP domain-like"/>
    <property type="match status" value="1"/>
</dbReference>
<dbReference type="GO" id="GO:0000155">
    <property type="term" value="F:phosphorelay sensor kinase activity"/>
    <property type="evidence" value="ECO:0007669"/>
    <property type="project" value="InterPro"/>
</dbReference>
<keyword evidence="13" id="KW-0812">Transmembrane</keyword>
<dbReference type="CDD" id="cd00082">
    <property type="entry name" value="HisKA"/>
    <property type="match status" value="1"/>
</dbReference>
<dbReference type="OrthoDB" id="9813151at2"/>
<sequence length="489" mass="54017">MEKSKSIKGNLLFWKIAAVFTIVLVVLGLVFVLIASRFSSSYYTAAHQQLYGDIAQHLVTFTQPIKNGKPDTAVTHDIIHSTMVANPSVEVYLLDTAGNITDFVVPDTTVQIRRVNIAAVKRWLAVKDGERPLGDNPKLPGEPSIFSAAPIYENGHLYGYVYAVLASEKQRAVLAALNNHIYIRLGAYIFFAALAVAFIVGIVTFFLITDSIRKIAAVVRRFKEGDYSARIEGNARGDLGLLTATFNEMADVIVSNIDKITATDKFRQELIANVSHDLRTPLSIMQGYIETLMIKKNTLAGTDKDRYLAIVHGSAQKLSGLVDQLFQYAKLEANLITPEKESFLLEELASDILMSYQLKATERSIRLDLDTAQHLPMVFADIALTERVFQNLLDNALKFTPDGGTIRIILSPAEKGIKVQVADTGVGIAPEDQRYIFERYKQLSKEAAPKKGMGIGLAIVKKILELHNTAIDVISEQGRGTTFRFVIPA</sequence>
<dbReference type="STRING" id="1176587.A8C56_10990"/>
<dbReference type="Gene3D" id="6.10.340.10">
    <property type="match status" value="1"/>
</dbReference>
<dbReference type="Proteomes" id="UP000077667">
    <property type="component" value="Chromosome"/>
</dbReference>
<feature type="domain" description="Histidine kinase" evidence="14">
    <location>
        <begin position="273"/>
        <end position="489"/>
    </location>
</feature>
<accession>A0A1A9I282</accession>
<dbReference type="CDD" id="cd06225">
    <property type="entry name" value="HAMP"/>
    <property type="match status" value="1"/>
</dbReference>
<dbReference type="SMART" id="SM00387">
    <property type="entry name" value="HATPase_c"/>
    <property type="match status" value="1"/>
</dbReference>
<dbReference type="InterPro" id="IPR036890">
    <property type="entry name" value="HATPase_C_sf"/>
</dbReference>
<dbReference type="FunFam" id="1.10.287.130:FF:000001">
    <property type="entry name" value="Two-component sensor histidine kinase"/>
    <property type="match status" value="1"/>
</dbReference>
<evidence type="ECO:0000313" key="17">
    <source>
        <dbReference type="Proteomes" id="UP000077667"/>
    </source>
</evidence>
<evidence type="ECO:0000256" key="2">
    <source>
        <dbReference type="ARBA" id="ARBA00004236"/>
    </source>
</evidence>
<proteinExistence type="predicted"/>
<dbReference type="InterPro" id="IPR036097">
    <property type="entry name" value="HisK_dim/P_sf"/>
</dbReference>
<name>A0A1A9I282_9BACT</name>
<evidence type="ECO:0000256" key="13">
    <source>
        <dbReference type="SAM" id="Phobius"/>
    </source>
</evidence>
<evidence type="ECO:0000256" key="9">
    <source>
        <dbReference type="ARBA" id="ARBA00022777"/>
    </source>
</evidence>
<dbReference type="InterPro" id="IPR003594">
    <property type="entry name" value="HATPase_dom"/>
</dbReference>
<evidence type="ECO:0000259" key="14">
    <source>
        <dbReference type="PROSITE" id="PS50109"/>
    </source>
</evidence>
<evidence type="ECO:0000259" key="15">
    <source>
        <dbReference type="PROSITE" id="PS50885"/>
    </source>
</evidence>
<dbReference type="KEGG" id="nia:A8C56_10990"/>
<evidence type="ECO:0000256" key="7">
    <source>
        <dbReference type="ARBA" id="ARBA00022679"/>
    </source>
</evidence>
<keyword evidence="6" id="KW-0597">Phosphoprotein</keyword>
<feature type="transmembrane region" description="Helical" evidence="13">
    <location>
        <begin position="185"/>
        <end position="208"/>
    </location>
</feature>
<evidence type="ECO:0000256" key="4">
    <source>
        <dbReference type="ARBA" id="ARBA00012438"/>
    </source>
</evidence>
<evidence type="ECO:0000313" key="16">
    <source>
        <dbReference type="EMBL" id="ANH81435.1"/>
    </source>
</evidence>
<keyword evidence="12 13" id="KW-0472">Membrane</keyword>
<evidence type="ECO:0000256" key="8">
    <source>
        <dbReference type="ARBA" id="ARBA00022741"/>
    </source>
</evidence>
<keyword evidence="17" id="KW-1185">Reference proteome</keyword>
<dbReference type="Pfam" id="PF00672">
    <property type="entry name" value="HAMP"/>
    <property type="match status" value="1"/>
</dbReference>
<dbReference type="GO" id="GO:0005524">
    <property type="term" value="F:ATP binding"/>
    <property type="evidence" value="ECO:0007669"/>
    <property type="project" value="UniProtKB-KW"/>
</dbReference>
<reference evidence="16 17" key="1">
    <citation type="submission" date="2016-05" db="EMBL/GenBank/DDBJ databases">
        <title>Niabella ginsenosidivorans BS26 whole genome sequencing.</title>
        <authorList>
            <person name="Im W.T."/>
            <person name="Siddiqi M.Z."/>
        </authorList>
    </citation>
    <scope>NUCLEOTIDE SEQUENCE [LARGE SCALE GENOMIC DNA]</scope>
    <source>
        <strain evidence="16 17">BS26</strain>
    </source>
</reference>
<dbReference type="Pfam" id="PF02518">
    <property type="entry name" value="HATPase_c"/>
    <property type="match status" value="1"/>
</dbReference>
<keyword evidence="11" id="KW-0902">Two-component regulatory system</keyword>
<dbReference type="PANTHER" id="PTHR43711:SF31">
    <property type="entry name" value="HISTIDINE KINASE"/>
    <property type="match status" value="1"/>
</dbReference>
<keyword evidence="7" id="KW-0808">Transferase</keyword>
<dbReference type="InterPro" id="IPR004358">
    <property type="entry name" value="Sig_transdc_His_kin-like_C"/>
</dbReference>
<evidence type="ECO:0000256" key="11">
    <source>
        <dbReference type="ARBA" id="ARBA00023012"/>
    </source>
</evidence>
<evidence type="ECO:0000256" key="5">
    <source>
        <dbReference type="ARBA" id="ARBA00022475"/>
    </source>
</evidence>
<feature type="transmembrane region" description="Helical" evidence="13">
    <location>
        <begin position="12"/>
        <end position="34"/>
    </location>
</feature>
<evidence type="ECO:0000256" key="6">
    <source>
        <dbReference type="ARBA" id="ARBA00022553"/>
    </source>
</evidence>
<dbReference type="InterPro" id="IPR005467">
    <property type="entry name" value="His_kinase_dom"/>
</dbReference>
<dbReference type="SUPFAM" id="SSF55874">
    <property type="entry name" value="ATPase domain of HSP90 chaperone/DNA topoisomerase II/histidine kinase"/>
    <property type="match status" value="1"/>
</dbReference>
<dbReference type="SUPFAM" id="SSF47384">
    <property type="entry name" value="Homodimeric domain of signal transducing histidine kinase"/>
    <property type="match status" value="1"/>
</dbReference>
<organism evidence="16 17">
    <name type="scientific">Niabella ginsenosidivorans</name>
    <dbReference type="NCBI Taxonomy" id="1176587"/>
    <lineage>
        <taxon>Bacteria</taxon>
        <taxon>Pseudomonadati</taxon>
        <taxon>Bacteroidota</taxon>
        <taxon>Chitinophagia</taxon>
        <taxon>Chitinophagales</taxon>
        <taxon>Chitinophagaceae</taxon>
        <taxon>Niabella</taxon>
    </lineage>
</organism>
<dbReference type="InterPro" id="IPR003660">
    <property type="entry name" value="HAMP_dom"/>
</dbReference>
<dbReference type="PRINTS" id="PR00344">
    <property type="entry name" value="BCTRLSENSOR"/>
</dbReference>
<dbReference type="SMART" id="SM00304">
    <property type="entry name" value="HAMP"/>
    <property type="match status" value="1"/>
</dbReference>
<dbReference type="FunFam" id="3.30.565.10:FF:000023">
    <property type="entry name" value="PAS domain-containing sensor histidine kinase"/>
    <property type="match status" value="1"/>
</dbReference>
<dbReference type="SMART" id="SM00388">
    <property type="entry name" value="HisKA"/>
    <property type="match status" value="1"/>
</dbReference>
<evidence type="ECO:0000256" key="12">
    <source>
        <dbReference type="ARBA" id="ARBA00023136"/>
    </source>
</evidence>
<keyword evidence="10" id="KW-0067">ATP-binding</keyword>
<keyword evidence="5" id="KW-1003">Cell membrane</keyword>
<dbReference type="InterPro" id="IPR003661">
    <property type="entry name" value="HisK_dim/P_dom"/>
</dbReference>
<gene>
    <name evidence="16" type="ORF">A8C56_10990</name>
</gene>
<dbReference type="Gene3D" id="3.30.565.10">
    <property type="entry name" value="Histidine kinase-like ATPase, C-terminal domain"/>
    <property type="match status" value="1"/>
</dbReference>